<reference evidence="3" key="1">
    <citation type="journal article" date="2014" name="Front. Microbiol.">
        <title>High frequency of phylogenetically diverse reductive dehalogenase-homologous genes in deep subseafloor sedimentary metagenomes.</title>
        <authorList>
            <person name="Kawai M."/>
            <person name="Futagami T."/>
            <person name="Toyoda A."/>
            <person name="Takaki Y."/>
            <person name="Nishi S."/>
            <person name="Hori S."/>
            <person name="Arai W."/>
            <person name="Tsubouchi T."/>
            <person name="Morono Y."/>
            <person name="Uchiyama I."/>
            <person name="Ito T."/>
            <person name="Fujiyama A."/>
            <person name="Inagaki F."/>
            <person name="Takami H."/>
        </authorList>
    </citation>
    <scope>NUCLEOTIDE SEQUENCE</scope>
    <source>
        <strain evidence="3">Expedition CK06-06</strain>
    </source>
</reference>
<name>X1Q925_9ZZZZ</name>
<dbReference type="InterPro" id="IPR020625">
    <property type="entry name" value="Schiff_base-form_aldolases_AS"/>
</dbReference>
<dbReference type="InterPro" id="IPR013785">
    <property type="entry name" value="Aldolase_TIM"/>
</dbReference>
<dbReference type="PROSITE" id="PS00666">
    <property type="entry name" value="DHDPS_2"/>
    <property type="match status" value="1"/>
</dbReference>
<evidence type="ECO:0000313" key="3">
    <source>
        <dbReference type="EMBL" id="GAI51311.1"/>
    </source>
</evidence>
<comment type="caution">
    <text evidence="3">The sequence shown here is derived from an EMBL/GenBank/DDBJ whole genome shotgun (WGS) entry which is preliminary data.</text>
</comment>
<dbReference type="PANTHER" id="PTHR12128">
    <property type="entry name" value="DIHYDRODIPICOLINATE SYNTHASE"/>
    <property type="match status" value="1"/>
</dbReference>
<feature type="non-terminal residue" evidence="3">
    <location>
        <position position="1"/>
    </location>
</feature>
<dbReference type="GO" id="GO:0044281">
    <property type="term" value="P:small molecule metabolic process"/>
    <property type="evidence" value="ECO:0007669"/>
    <property type="project" value="UniProtKB-ARBA"/>
</dbReference>
<gene>
    <name evidence="3" type="ORF">S06H3_59693</name>
</gene>
<dbReference type="SUPFAM" id="SSF51569">
    <property type="entry name" value="Aldolase"/>
    <property type="match status" value="1"/>
</dbReference>
<dbReference type="PANTHER" id="PTHR12128:SF66">
    <property type="entry name" value="4-HYDROXY-2-OXOGLUTARATE ALDOLASE, MITOCHONDRIAL"/>
    <property type="match status" value="1"/>
</dbReference>
<evidence type="ECO:0000256" key="1">
    <source>
        <dbReference type="ARBA" id="ARBA00023239"/>
    </source>
</evidence>
<sequence>GKVAYDKLASNVEKWGKTGIRGFVVLGSNGEFVFLSEEEKRGVVKTVVNAAPEDMMIIVGSSCESTVETIRLTQDCSKLGAHAALIVTPSYYGGQMNTEALIKHYTTIADNSSIPIVLYNVPKFTHINLGVDIVSRLSKHPNIIGIKDSSGNVNQLGEYLNNVDEDFNVLVGTASCWNHIKCHRTRC</sequence>
<dbReference type="Pfam" id="PF00701">
    <property type="entry name" value="DHDPS"/>
    <property type="match status" value="1"/>
</dbReference>
<proteinExistence type="predicted"/>
<dbReference type="Gene3D" id="3.20.20.70">
    <property type="entry name" value="Aldolase class I"/>
    <property type="match status" value="1"/>
</dbReference>
<evidence type="ECO:0008006" key="4">
    <source>
        <dbReference type="Google" id="ProtNLM"/>
    </source>
</evidence>
<dbReference type="AlphaFoldDB" id="X1Q925"/>
<dbReference type="PRINTS" id="PR00146">
    <property type="entry name" value="DHPICSNTHASE"/>
</dbReference>
<keyword evidence="2" id="KW-0704">Schiff base</keyword>
<protein>
    <recommendedName>
        <fullName evidence="4">Dihydrodipicolinate synthase</fullName>
    </recommendedName>
</protein>
<dbReference type="InterPro" id="IPR002220">
    <property type="entry name" value="DapA-like"/>
</dbReference>
<dbReference type="SMART" id="SM01130">
    <property type="entry name" value="DHDPS"/>
    <property type="match status" value="1"/>
</dbReference>
<dbReference type="GO" id="GO:0008840">
    <property type="term" value="F:4-hydroxy-tetrahydrodipicolinate synthase activity"/>
    <property type="evidence" value="ECO:0007669"/>
    <property type="project" value="TreeGrafter"/>
</dbReference>
<keyword evidence="1" id="KW-0456">Lyase</keyword>
<dbReference type="EMBL" id="BARV01038823">
    <property type="protein sequence ID" value="GAI51311.1"/>
    <property type="molecule type" value="Genomic_DNA"/>
</dbReference>
<dbReference type="CDD" id="cd00408">
    <property type="entry name" value="DHDPS-like"/>
    <property type="match status" value="1"/>
</dbReference>
<evidence type="ECO:0000256" key="2">
    <source>
        <dbReference type="ARBA" id="ARBA00023270"/>
    </source>
</evidence>
<organism evidence="3">
    <name type="scientific">marine sediment metagenome</name>
    <dbReference type="NCBI Taxonomy" id="412755"/>
    <lineage>
        <taxon>unclassified sequences</taxon>
        <taxon>metagenomes</taxon>
        <taxon>ecological metagenomes</taxon>
    </lineage>
</organism>
<accession>X1Q925</accession>